<accession>A0A0C3Q9F8</accession>
<keyword evidence="2" id="KW-1185">Reference proteome</keyword>
<dbReference type="AlphaFoldDB" id="A0A0C3Q9F8"/>
<dbReference type="HOGENOM" id="CLU_1846580_0_0_1"/>
<dbReference type="EMBL" id="KN823145">
    <property type="protein sequence ID" value="KIO21216.1"/>
    <property type="molecule type" value="Genomic_DNA"/>
</dbReference>
<organism evidence="1 2">
    <name type="scientific">Tulasnella calospora MUT 4182</name>
    <dbReference type="NCBI Taxonomy" id="1051891"/>
    <lineage>
        <taxon>Eukaryota</taxon>
        <taxon>Fungi</taxon>
        <taxon>Dikarya</taxon>
        <taxon>Basidiomycota</taxon>
        <taxon>Agaricomycotina</taxon>
        <taxon>Agaricomycetes</taxon>
        <taxon>Cantharellales</taxon>
        <taxon>Tulasnellaceae</taxon>
        <taxon>Tulasnella</taxon>
    </lineage>
</organism>
<protein>
    <submittedName>
        <fullName evidence="1">Uncharacterized protein</fullName>
    </submittedName>
</protein>
<gene>
    <name evidence="1" type="ORF">M407DRAFT_219046</name>
</gene>
<reference evidence="1 2" key="1">
    <citation type="submission" date="2014-04" db="EMBL/GenBank/DDBJ databases">
        <authorList>
            <consortium name="DOE Joint Genome Institute"/>
            <person name="Kuo A."/>
            <person name="Girlanda M."/>
            <person name="Perotto S."/>
            <person name="Kohler A."/>
            <person name="Nagy L.G."/>
            <person name="Floudas D."/>
            <person name="Copeland A."/>
            <person name="Barry K.W."/>
            <person name="Cichocki N."/>
            <person name="Veneault-Fourrey C."/>
            <person name="LaButti K."/>
            <person name="Lindquist E.A."/>
            <person name="Lipzen A."/>
            <person name="Lundell T."/>
            <person name="Morin E."/>
            <person name="Murat C."/>
            <person name="Sun H."/>
            <person name="Tunlid A."/>
            <person name="Henrissat B."/>
            <person name="Grigoriev I.V."/>
            <person name="Hibbett D.S."/>
            <person name="Martin F."/>
            <person name="Nordberg H.P."/>
            <person name="Cantor M.N."/>
            <person name="Hua S.X."/>
        </authorList>
    </citation>
    <scope>NUCLEOTIDE SEQUENCE [LARGE SCALE GENOMIC DNA]</scope>
    <source>
        <strain evidence="1 2">MUT 4182</strain>
    </source>
</reference>
<proteinExistence type="predicted"/>
<evidence type="ECO:0000313" key="1">
    <source>
        <dbReference type="EMBL" id="KIO21216.1"/>
    </source>
</evidence>
<name>A0A0C3Q9F8_9AGAM</name>
<reference evidence="2" key="2">
    <citation type="submission" date="2015-01" db="EMBL/GenBank/DDBJ databases">
        <title>Evolutionary Origins and Diversification of the Mycorrhizal Mutualists.</title>
        <authorList>
            <consortium name="DOE Joint Genome Institute"/>
            <consortium name="Mycorrhizal Genomics Consortium"/>
            <person name="Kohler A."/>
            <person name="Kuo A."/>
            <person name="Nagy L.G."/>
            <person name="Floudas D."/>
            <person name="Copeland A."/>
            <person name="Barry K.W."/>
            <person name="Cichocki N."/>
            <person name="Veneault-Fourrey C."/>
            <person name="LaButti K."/>
            <person name="Lindquist E.A."/>
            <person name="Lipzen A."/>
            <person name="Lundell T."/>
            <person name="Morin E."/>
            <person name="Murat C."/>
            <person name="Riley R."/>
            <person name="Ohm R."/>
            <person name="Sun H."/>
            <person name="Tunlid A."/>
            <person name="Henrissat B."/>
            <person name="Grigoriev I.V."/>
            <person name="Hibbett D.S."/>
            <person name="Martin F."/>
        </authorList>
    </citation>
    <scope>NUCLEOTIDE SEQUENCE [LARGE SCALE GENOMIC DNA]</scope>
    <source>
        <strain evidence="2">MUT 4182</strain>
    </source>
</reference>
<evidence type="ECO:0000313" key="2">
    <source>
        <dbReference type="Proteomes" id="UP000054248"/>
    </source>
</evidence>
<sequence>MANIDDISALEKPPLVDASLREVVQYDLWNHYVTDPSGTCLSVSVPGVERNDVGALFGHRSIGQLYALILVHTSNSDTPTRIIFTLEAVSPSGSPDGGAVGKHTCIRFNILVSFALTILLGGSSISEDTGIETSDLDVC</sequence>
<dbReference type="Proteomes" id="UP000054248">
    <property type="component" value="Unassembled WGS sequence"/>
</dbReference>